<dbReference type="EMBL" id="HBFM01032464">
    <property type="protein sequence ID" value="CAD8791438.1"/>
    <property type="molecule type" value="Transcribed_RNA"/>
</dbReference>
<dbReference type="Pfam" id="PF00293">
    <property type="entry name" value="NUDIX"/>
    <property type="match status" value="1"/>
</dbReference>
<proteinExistence type="predicted"/>
<keyword evidence="1" id="KW-0479">Metal-binding</keyword>
<dbReference type="GO" id="GO:0016787">
    <property type="term" value="F:hydrolase activity"/>
    <property type="evidence" value="ECO:0007669"/>
    <property type="project" value="UniProtKB-KW"/>
</dbReference>
<sequence length="351" mass="38047">MGETDISISSQAYVVVGGPVPLEPREGRHKQRYNQDGARLIAGCIPIRYISKEEREMKVEVCMISARVGSALLFPKGGWEEDEELEAAASRETLEEAGVRGRIQGKVLGPFEYYSNKSISKHDALNRPRNILSSNVAAVSNADICTANAPAIEPIISNHETPHNAPSISASSSTVATVSVAQIAPSSLVQAHSSPRISNPSNLNIKESCVIESCCTVSGSEAFDNELCNGHCSTSDMGSQKSEQVVENKQNGPLKTSTFQHPQIKNGIPSSPLFLSSTSPSPCAGWGGGKCIAYMFLMEVEEELNVWPESSSRERVWIDLKEAEIRCKNDWMKDAVREAQRLLGGCHANLC</sequence>
<protein>
    <recommendedName>
        <fullName evidence="3">Nudix hydrolase domain-containing protein</fullName>
    </recommendedName>
</protein>
<dbReference type="InterPro" id="IPR015797">
    <property type="entry name" value="NUDIX_hydrolase-like_dom_sf"/>
</dbReference>
<feature type="domain" description="Nudix hydrolase" evidence="3">
    <location>
        <begin position="37"/>
        <end position="204"/>
    </location>
</feature>
<dbReference type="Gene3D" id="3.90.79.10">
    <property type="entry name" value="Nucleoside Triphosphate Pyrophosphohydrolase"/>
    <property type="match status" value="2"/>
</dbReference>
<evidence type="ECO:0000256" key="1">
    <source>
        <dbReference type="ARBA" id="ARBA00022723"/>
    </source>
</evidence>
<dbReference type="InterPro" id="IPR020084">
    <property type="entry name" value="NUDIX_hydrolase_CS"/>
</dbReference>
<reference evidence="4" key="1">
    <citation type="submission" date="2021-01" db="EMBL/GenBank/DDBJ databases">
        <authorList>
            <person name="Corre E."/>
            <person name="Pelletier E."/>
            <person name="Niang G."/>
            <person name="Scheremetjew M."/>
            <person name="Finn R."/>
            <person name="Kale V."/>
            <person name="Holt S."/>
            <person name="Cochrane G."/>
            <person name="Meng A."/>
            <person name="Brown T."/>
            <person name="Cohen L."/>
        </authorList>
    </citation>
    <scope>NUCLEOTIDE SEQUENCE</scope>
    <source>
        <strain evidence="4">SAG 63-3</strain>
    </source>
</reference>
<name>A0A7S0YSW0_9CHLO</name>
<dbReference type="SUPFAM" id="SSF55811">
    <property type="entry name" value="Nudix"/>
    <property type="match status" value="1"/>
</dbReference>
<accession>A0A7S0YSW0</accession>
<dbReference type="GO" id="GO:0005634">
    <property type="term" value="C:nucleus"/>
    <property type="evidence" value="ECO:0007669"/>
    <property type="project" value="TreeGrafter"/>
</dbReference>
<evidence type="ECO:0000256" key="2">
    <source>
        <dbReference type="ARBA" id="ARBA00022801"/>
    </source>
</evidence>
<dbReference type="PANTHER" id="PTHR12629">
    <property type="entry name" value="DIPHOSPHOINOSITOL POLYPHOSPHATE PHOSPHOHYDROLASE"/>
    <property type="match status" value="1"/>
</dbReference>
<gene>
    <name evidence="4" type="ORF">PPAR00522_LOCUS21257</name>
</gene>
<evidence type="ECO:0000313" key="4">
    <source>
        <dbReference type="EMBL" id="CAD8791438.1"/>
    </source>
</evidence>
<keyword evidence="2" id="KW-0378">Hydrolase</keyword>
<dbReference type="AlphaFoldDB" id="A0A7S0YSW0"/>
<dbReference type="InterPro" id="IPR000086">
    <property type="entry name" value="NUDIX_hydrolase_dom"/>
</dbReference>
<dbReference type="PANTHER" id="PTHR12629:SF0">
    <property type="entry name" value="DIPHOSPHOINOSITOL-POLYPHOSPHATE DIPHOSPHATASE"/>
    <property type="match status" value="1"/>
</dbReference>
<dbReference type="PROSITE" id="PS51462">
    <property type="entry name" value="NUDIX"/>
    <property type="match status" value="1"/>
</dbReference>
<organism evidence="4">
    <name type="scientific">Polytomella parva</name>
    <dbReference type="NCBI Taxonomy" id="51329"/>
    <lineage>
        <taxon>Eukaryota</taxon>
        <taxon>Viridiplantae</taxon>
        <taxon>Chlorophyta</taxon>
        <taxon>core chlorophytes</taxon>
        <taxon>Chlorophyceae</taxon>
        <taxon>CS clade</taxon>
        <taxon>Chlamydomonadales</taxon>
        <taxon>Chlamydomonadaceae</taxon>
        <taxon>Polytomella</taxon>
    </lineage>
</organism>
<dbReference type="GO" id="GO:0046872">
    <property type="term" value="F:metal ion binding"/>
    <property type="evidence" value="ECO:0007669"/>
    <property type="project" value="UniProtKB-KW"/>
</dbReference>
<evidence type="ECO:0000259" key="3">
    <source>
        <dbReference type="PROSITE" id="PS51462"/>
    </source>
</evidence>
<dbReference type="PROSITE" id="PS00893">
    <property type="entry name" value="NUDIX_BOX"/>
    <property type="match status" value="1"/>
</dbReference>
<dbReference type="GO" id="GO:0005737">
    <property type="term" value="C:cytoplasm"/>
    <property type="evidence" value="ECO:0007669"/>
    <property type="project" value="TreeGrafter"/>
</dbReference>